<dbReference type="OrthoDB" id="9805307at2"/>
<evidence type="ECO:0000313" key="5">
    <source>
        <dbReference type="Proteomes" id="UP000295706"/>
    </source>
</evidence>
<evidence type="ECO:0000313" key="4">
    <source>
        <dbReference type="EMBL" id="TDB65263.1"/>
    </source>
</evidence>
<evidence type="ECO:0000256" key="2">
    <source>
        <dbReference type="ARBA" id="ARBA00022723"/>
    </source>
</evidence>
<accession>A0A4R4KC71</accession>
<dbReference type="GO" id="GO:0016853">
    <property type="term" value="F:isomerase activity"/>
    <property type="evidence" value="ECO:0007669"/>
    <property type="project" value="UniProtKB-ARBA"/>
</dbReference>
<dbReference type="Pfam" id="PF01557">
    <property type="entry name" value="FAA_hydrolase"/>
    <property type="match status" value="1"/>
</dbReference>
<comment type="similarity">
    <text evidence="1">Belongs to the FAH family.</text>
</comment>
<keyword evidence="5" id="KW-1185">Reference proteome</keyword>
<dbReference type="InterPro" id="IPR011234">
    <property type="entry name" value="Fumarylacetoacetase-like_C"/>
</dbReference>
<organism evidence="4 5">
    <name type="scientific">Arundinibacter roseus</name>
    <dbReference type="NCBI Taxonomy" id="2070510"/>
    <lineage>
        <taxon>Bacteria</taxon>
        <taxon>Pseudomonadati</taxon>
        <taxon>Bacteroidota</taxon>
        <taxon>Cytophagia</taxon>
        <taxon>Cytophagales</taxon>
        <taxon>Spirosomataceae</taxon>
        <taxon>Arundinibacter</taxon>
    </lineage>
</organism>
<dbReference type="SUPFAM" id="SSF56529">
    <property type="entry name" value="FAH"/>
    <property type="match status" value="1"/>
</dbReference>
<evidence type="ECO:0000259" key="3">
    <source>
        <dbReference type="Pfam" id="PF01557"/>
    </source>
</evidence>
<proteinExistence type="inferred from homology"/>
<gene>
    <name evidence="4" type="ORF">EZE20_11200</name>
</gene>
<evidence type="ECO:0000256" key="1">
    <source>
        <dbReference type="ARBA" id="ARBA00010211"/>
    </source>
</evidence>
<sequence>MKLFRFGAFEQEKPGVLMPDGKWLDVSAFGEDYSENFFATDGLSRLAEWLQTQADTCPEVPEKSRLGSCIGRPSKIICIGLNYARHAAESGAEPPKEPVVFFKATSALCGPNDELIIPKNSVKTDWEVELAVVIGTKTSYIEESEAMNYVAGYVLHNDYSEREFQLERGGQWVKGKSNDTFAPLGPYFVSKDEIADPHNLPMWLSVNGQKVQNSNTADMIFYIPKLISYLSHFMTLLPGDVISTGTPEGVGLGMKPPVYLKPGDVIELGIEGLGTQRQEAVAWE</sequence>
<dbReference type="PANTHER" id="PTHR42796:SF4">
    <property type="entry name" value="FUMARYLACETOACETATE HYDROLASE DOMAIN-CONTAINING PROTEIN 2A"/>
    <property type="match status" value="1"/>
</dbReference>
<name>A0A4R4KC71_9BACT</name>
<comment type="caution">
    <text evidence="4">The sequence shown here is derived from an EMBL/GenBank/DDBJ whole genome shotgun (WGS) entry which is preliminary data.</text>
</comment>
<reference evidence="4 5" key="1">
    <citation type="submission" date="2019-02" db="EMBL/GenBank/DDBJ databases">
        <title>Arundinibacter roseus gen. nov., sp. nov., a new member of the family Cytophagaceae.</title>
        <authorList>
            <person name="Szuroczki S."/>
            <person name="Khayer B."/>
            <person name="Sproer C."/>
            <person name="Toumi M."/>
            <person name="Szabo A."/>
            <person name="Felfoldi T."/>
            <person name="Schumann P."/>
            <person name="Toth E."/>
        </authorList>
    </citation>
    <scope>NUCLEOTIDE SEQUENCE [LARGE SCALE GENOMIC DNA]</scope>
    <source>
        <strain evidence="4 5">DMA-k-7a</strain>
    </source>
</reference>
<dbReference type="InterPro" id="IPR036663">
    <property type="entry name" value="Fumarylacetoacetase_C_sf"/>
</dbReference>
<dbReference type="Gene3D" id="3.90.850.10">
    <property type="entry name" value="Fumarylacetoacetase-like, C-terminal domain"/>
    <property type="match status" value="1"/>
</dbReference>
<dbReference type="RefSeq" id="WP_132117564.1">
    <property type="nucleotide sequence ID" value="NZ_SMJU01000006.1"/>
</dbReference>
<dbReference type="GO" id="GO:0016787">
    <property type="term" value="F:hydrolase activity"/>
    <property type="evidence" value="ECO:0007669"/>
    <property type="project" value="UniProtKB-KW"/>
</dbReference>
<keyword evidence="2" id="KW-0479">Metal-binding</keyword>
<dbReference type="InterPro" id="IPR051121">
    <property type="entry name" value="FAH"/>
</dbReference>
<dbReference type="Proteomes" id="UP000295706">
    <property type="component" value="Unassembled WGS sequence"/>
</dbReference>
<dbReference type="GO" id="GO:0046872">
    <property type="term" value="F:metal ion binding"/>
    <property type="evidence" value="ECO:0007669"/>
    <property type="project" value="UniProtKB-KW"/>
</dbReference>
<dbReference type="AlphaFoldDB" id="A0A4R4KC71"/>
<dbReference type="GO" id="GO:0019752">
    <property type="term" value="P:carboxylic acid metabolic process"/>
    <property type="evidence" value="ECO:0007669"/>
    <property type="project" value="UniProtKB-ARBA"/>
</dbReference>
<protein>
    <submittedName>
        <fullName evidence="4">FAA hydrolase family protein</fullName>
    </submittedName>
</protein>
<feature type="domain" description="Fumarylacetoacetase-like C-terminal" evidence="3">
    <location>
        <begin position="75"/>
        <end position="278"/>
    </location>
</feature>
<dbReference type="FunFam" id="3.90.850.10:FF:000002">
    <property type="entry name" value="2-hydroxyhepta-2,4-diene-1,7-dioate isomerase"/>
    <property type="match status" value="1"/>
</dbReference>
<dbReference type="PANTHER" id="PTHR42796">
    <property type="entry name" value="FUMARYLACETOACETATE HYDROLASE DOMAIN-CONTAINING PROTEIN 2A-RELATED"/>
    <property type="match status" value="1"/>
</dbReference>
<dbReference type="EMBL" id="SMJU01000006">
    <property type="protein sequence ID" value="TDB65263.1"/>
    <property type="molecule type" value="Genomic_DNA"/>
</dbReference>
<keyword evidence="4" id="KW-0378">Hydrolase</keyword>